<keyword evidence="4" id="KW-1185">Reference proteome</keyword>
<comment type="caution">
    <text evidence="3">The sequence shown here is derived from an EMBL/GenBank/DDBJ whole genome shotgun (WGS) entry which is preliminary data.</text>
</comment>
<accession>A0A845PWJ6</accession>
<sequence>MKIVYNILGTFNSGGMERVLANKANYWIDKGHEVFVITTDQQGRKPYFNMHPEVTHIDLEINYTQDHDKGVLRKILSYTLKQRKHRQLLELLLKDLKADIVISMFDHDASFLYKIKEGSKKVLEIHFSRYKRLQYARKGIWRVLDHLRNRMDGRVAKKYDCFVVLTHEDKNYWGNGGHTRVIPNANSFKPSGKAALDAKKAIAVGRYDEQKGFDELIKIWKKVYEVHPDWTLDIFGKGPLKETLQSLIDDLELSEVVHLCSPVKDIEQCYINSSFLVMTSRYEGLPMTLLEAQVCGLPLLAYACKCGPRDIIQDGQNGFLLEEGDRVGMVEKINLLIENKDLRQILGAQSLKRSVHFSEEKVMQQWLQLFTALKEDKEYNKK</sequence>
<dbReference type="Pfam" id="PF13439">
    <property type="entry name" value="Glyco_transf_4"/>
    <property type="match status" value="1"/>
</dbReference>
<dbReference type="Pfam" id="PF00534">
    <property type="entry name" value="Glycos_transf_1"/>
    <property type="match status" value="1"/>
</dbReference>
<feature type="domain" description="Glycosyl transferase family 1" evidence="1">
    <location>
        <begin position="192"/>
        <end position="350"/>
    </location>
</feature>
<dbReference type="CDD" id="cd03820">
    <property type="entry name" value="GT4_AmsD-like"/>
    <property type="match status" value="1"/>
</dbReference>
<name>A0A845PWJ6_9FLAO</name>
<organism evidence="3 4">
    <name type="scientific">Elizabethkingia argenteiflava</name>
    <dbReference type="NCBI Taxonomy" id="2681556"/>
    <lineage>
        <taxon>Bacteria</taxon>
        <taxon>Pseudomonadati</taxon>
        <taxon>Bacteroidota</taxon>
        <taxon>Flavobacteriia</taxon>
        <taxon>Flavobacteriales</taxon>
        <taxon>Weeksellaceae</taxon>
        <taxon>Elizabethkingia</taxon>
    </lineage>
</organism>
<dbReference type="Proteomes" id="UP000553459">
    <property type="component" value="Unassembled WGS sequence"/>
</dbReference>
<keyword evidence="3" id="KW-0808">Transferase</keyword>
<dbReference type="SUPFAM" id="SSF53756">
    <property type="entry name" value="UDP-Glycosyltransferase/glycogen phosphorylase"/>
    <property type="match status" value="1"/>
</dbReference>
<dbReference type="PANTHER" id="PTHR12526">
    <property type="entry name" value="GLYCOSYLTRANSFERASE"/>
    <property type="match status" value="1"/>
</dbReference>
<protein>
    <submittedName>
        <fullName evidence="3">Glycosyltransferase</fullName>
    </submittedName>
</protein>
<evidence type="ECO:0000259" key="1">
    <source>
        <dbReference type="Pfam" id="PF00534"/>
    </source>
</evidence>
<gene>
    <name evidence="3" type="ORF">GNY06_08090</name>
</gene>
<proteinExistence type="predicted"/>
<dbReference type="InterPro" id="IPR028098">
    <property type="entry name" value="Glyco_trans_4-like_N"/>
</dbReference>
<evidence type="ECO:0000313" key="4">
    <source>
        <dbReference type="Proteomes" id="UP000553459"/>
    </source>
</evidence>
<dbReference type="Gene3D" id="3.40.50.2000">
    <property type="entry name" value="Glycogen Phosphorylase B"/>
    <property type="match status" value="2"/>
</dbReference>
<dbReference type="AlphaFoldDB" id="A0A845PWJ6"/>
<dbReference type="InterPro" id="IPR001296">
    <property type="entry name" value="Glyco_trans_1"/>
</dbReference>
<dbReference type="GO" id="GO:0016757">
    <property type="term" value="F:glycosyltransferase activity"/>
    <property type="evidence" value="ECO:0007669"/>
    <property type="project" value="InterPro"/>
</dbReference>
<evidence type="ECO:0000259" key="2">
    <source>
        <dbReference type="Pfam" id="PF13439"/>
    </source>
</evidence>
<evidence type="ECO:0000313" key="3">
    <source>
        <dbReference type="EMBL" id="NAW51341.1"/>
    </source>
</evidence>
<dbReference type="PANTHER" id="PTHR12526:SF630">
    <property type="entry name" value="GLYCOSYLTRANSFERASE"/>
    <property type="match status" value="1"/>
</dbReference>
<dbReference type="RefSeq" id="WP_166519621.1">
    <property type="nucleotide sequence ID" value="NZ_JAAABJ010000519.1"/>
</dbReference>
<reference evidence="3 4" key="1">
    <citation type="submission" date="2019-11" db="EMBL/GenBank/DDBJ databases">
        <title>Characterization of Elizabethkingia argenteiflava sp. nov., isolated from inner surface of Soybean Pods.</title>
        <authorList>
            <person name="Mo S."/>
        </authorList>
    </citation>
    <scope>NUCLEOTIDE SEQUENCE [LARGE SCALE GENOMIC DNA]</scope>
    <source>
        <strain evidence="3 4">YB22</strain>
    </source>
</reference>
<dbReference type="EMBL" id="JAAABJ010000519">
    <property type="protein sequence ID" value="NAW51341.1"/>
    <property type="molecule type" value="Genomic_DNA"/>
</dbReference>
<feature type="domain" description="Glycosyltransferase subfamily 4-like N-terminal" evidence="2">
    <location>
        <begin position="14"/>
        <end position="184"/>
    </location>
</feature>